<reference evidence="1 2" key="1">
    <citation type="submission" date="2015-11" db="EMBL/GenBank/DDBJ databases">
        <title>Expanding the genomic diversity of Burkholderia species for the development of highly accurate diagnostics.</title>
        <authorList>
            <person name="Sahl J."/>
            <person name="Keim P."/>
            <person name="Wagner D."/>
        </authorList>
    </citation>
    <scope>NUCLEOTIDE SEQUENCE [LARGE SCALE GENOMIC DNA]</scope>
    <source>
        <strain evidence="1 2">MSMB574WGS</strain>
    </source>
</reference>
<organism evidence="1 2">
    <name type="scientific">Burkholderia pseudomultivorans</name>
    <dbReference type="NCBI Taxonomy" id="1207504"/>
    <lineage>
        <taxon>Bacteria</taxon>
        <taxon>Pseudomonadati</taxon>
        <taxon>Pseudomonadota</taxon>
        <taxon>Betaproteobacteria</taxon>
        <taxon>Burkholderiales</taxon>
        <taxon>Burkholderiaceae</taxon>
        <taxon>Burkholderia</taxon>
        <taxon>Burkholderia cepacia complex</taxon>
    </lineage>
</organism>
<protein>
    <submittedName>
        <fullName evidence="1">Uncharacterized protein</fullName>
    </submittedName>
</protein>
<proteinExistence type="predicted"/>
<gene>
    <name evidence="1" type="ORF">WT57_28020</name>
</gene>
<name>A0A132EUT0_9BURK</name>
<evidence type="ECO:0000313" key="2">
    <source>
        <dbReference type="Proteomes" id="UP000061512"/>
    </source>
</evidence>
<dbReference type="EMBL" id="LPJX01000061">
    <property type="protein sequence ID" value="KWF59840.1"/>
    <property type="molecule type" value="Genomic_DNA"/>
</dbReference>
<evidence type="ECO:0000313" key="1">
    <source>
        <dbReference type="EMBL" id="KWF59840.1"/>
    </source>
</evidence>
<comment type="caution">
    <text evidence="1">The sequence shown here is derived from an EMBL/GenBank/DDBJ whole genome shotgun (WGS) entry which is preliminary data.</text>
</comment>
<dbReference type="Proteomes" id="UP000061512">
    <property type="component" value="Unassembled WGS sequence"/>
</dbReference>
<sequence length="62" mass="6804">MIVAIAMLLEQEVRELAAAFTTAFSESGELNDLAASVLERFRRQAPPTTRHLAAFTSQLAQL</sequence>
<accession>A0A132EUT0</accession>
<dbReference type="AlphaFoldDB" id="A0A132EUT0"/>